<accession>A0A6J7WRX3</accession>
<proteinExistence type="predicted"/>
<evidence type="ECO:0000313" key="1">
    <source>
        <dbReference type="EMBL" id="CAB5220560.1"/>
    </source>
</evidence>
<protein>
    <submittedName>
        <fullName evidence="1">Uncharacterized protein</fullName>
    </submittedName>
</protein>
<gene>
    <name evidence="1" type="ORF">UFOVP240_4</name>
</gene>
<sequence>MSNLTPFEIRLELLKMAKDMLNDEYYGKREQISNDWHMKVESAKLNGGTIPDHPGFPTIPSEVDIIAKAQVLNGFVSNIPQDTKTISKKST</sequence>
<reference evidence="1" key="1">
    <citation type="submission" date="2020-05" db="EMBL/GenBank/DDBJ databases">
        <authorList>
            <person name="Chiriac C."/>
            <person name="Salcher M."/>
            <person name="Ghai R."/>
            <person name="Kavagutti S V."/>
        </authorList>
    </citation>
    <scope>NUCLEOTIDE SEQUENCE</scope>
</reference>
<dbReference type="EMBL" id="LR798293">
    <property type="protein sequence ID" value="CAB5220560.1"/>
    <property type="molecule type" value="Genomic_DNA"/>
</dbReference>
<name>A0A6J7WRX3_9CAUD</name>
<organism evidence="1">
    <name type="scientific">uncultured Caudovirales phage</name>
    <dbReference type="NCBI Taxonomy" id="2100421"/>
    <lineage>
        <taxon>Viruses</taxon>
        <taxon>Duplodnaviria</taxon>
        <taxon>Heunggongvirae</taxon>
        <taxon>Uroviricota</taxon>
        <taxon>Caudoviricetes</taxon>
        <taxon>Peduoviridae</taxon>
        <taxon>Maltschvirus</taxon>
        <taxon>Maltschvirus maltsch</taxon>
    </lineage>
</organism>